<evidence type="ECO:0000313" key="2">
    <source>
        <dbReference type="EMBL" id="SEK19155.1"/>
    </source>
</evidence>
<protein>
    <submittedName>
        <fullName evidence="2">Menaquinone-dependent protoporphyrinogen oxidase</fullName>
    </submittedName>
</protein>
<name>A0A1H7F7I8_9EURY</name>
<dbReference type="EMBL" id="FOAK01000001">
    <property type="protein sequence ID" value="SEK19155.1"/>
    <property type="molecule type" value="Genomic_DNA"/>
</dbReference>
<gene>
    <name evidence="2" type="ORF">SAMN05216439_0542</name>
</gene>
<dbReference type="GO" id="GO:0010181">
    <property type="term" value="F:FMN binding"/>
    <property type="evidence" value="ECO:0007669"/>
    <property type="project" value="TreeGrafter"/>
</dbReference>
<sequence length="164" mass="18902">MKIGIIYSTSKKSTKKACKILASKINTDVQLIPIEKAKTTCILKYNFIIFIASAYNGKFQSSLKRYIIRNIKTIKEKPIALVINSEENINTEDIFNKIFTEELVNSSCINSNFGYELNINEGNFFEKIKTKNKIKNKENLTSLNIDEINKFSDYINNLIEKRVD</sequence>
<dbReference type="OrthoDB" id="77354at2157"/>
<evidence type="ECO:0000313" key="3">
    <source>
        <dbReference type="Proteomes" id="UP000199506"/>
    </source>
</evidence>
<dbReference type="RefSeq" id="WP_091698524.1">
    <property type="nucleotide sequence ID" value="NZ_FOAK01000001.1"/>
</dbReference>
<proteinExistence type="predicted"/>
<dbReference type="InterPro" id="IPR029039">
    <property type="entry name" value="Flavoprotein-like_sf"/>
</dbReference>
<dbReference type="Proteomes" id="UP000199506">
    <property type="component" value="Unassembled WGS sequence"/>
</dbReference>
<dbReference type="Pfam" id="PF12724">
    <property type="entry name" value="Flavodoxin_5"/>
    <property type="match status" value="1"/>
</dbReference>
<dbReference type="Gene3D" id="3.40.50.360">
    <property type="match status" value="1"/>
</dbReference>
<dbReference type="InterPro" id="IPR052200">
    <property type="entry name" value="Protoporphyrinogen_IX_DH"/>
</dbReference>
<dbReference type="PANTHER" id="PTHR38030:SF2">
    <property type="entry name" value="PROTOPORPHYRINOGEN IX DEHYDROGENASE [QUINONE]"/>
    <property type="match status" value="1"/>
</dbReference>
<dbReference type="AlphaFoldDB" id="A0A1H7F7I8"/>
<dbReference type="InterPro" id="IPR026816">
    <property type="entry name" value="Flavodoxin_dom"/>
</dbReference>
<dbReference type="GO" id="GO:0070819">
    <property type="term" value="F:menaquinone-dependent protoporphyrinogen oxidase activity"/>
    <property type="evidence" value="ECO:0007669"/>
    <property type="project" value="TreeGrafter"/>
</dbReference>
<reference evidence="2 3" key="1">
    <citation type="submission" date="2016-10" db="EMBL/GenBank/DDBJ databases">
        <authorList>
            <person name="de Groot N.N."/>
        </authorList>
    </citation>
    <scope>NUCLEOTIDE SEQUENCE [LARGE SCALE GENOMIC DNA]</scope>
    <source>
        <strain evidence="2 3">DSM 11978</strain>
    </source>
</reference>
<dbReference type="PANTHER" id="PTHR38030">
    <property type="entry name" value="PROTOPORPHYRINOGEN IX DEHYDROGENASE [MENAQUINONE]"/>
    <property type="match status" value="1"/>
</dbReference>
<dbReference type="STRING" id="190974.SAMN05216439_0542"/>
<dbReference type="SUPFAM" id="SSF52218">
    <property type="entry name" value="Flavoproteins"/>
    <property type="match status" value="1"/>
</dbReference>
<accession>A0A1H7F7I8</accession>
<organism evidence="2 3">
    <name type="scientific">Methanobrevibacter gottschalkii</name>
    <dbReference type="NCBI Taxonomy" id="190974"/>
    <lineage>
        <taxon>Archaea</taxon>
        <taxon>Methanobacteriati</taxon>
        <taxon>Methanobacteriota</taxon>
        <taxon>Methanomada group</taxon>
        <taxon>Methanobacteria</taxon>
        <taxon>Methanobacteriales</taxon>
        <taxon>Methanobacteriaceae</taxon>
        <taxon>Methanobrevibacter</taxon>
    </lineage>
</organism>
<dbReference type="GO" id="GO:0006783">
    <property type="term" value="P:heme biosynthetic process"/>
    <property type="evidence" value="ECO:0007669"/>
    <property type="project" value="TreeGrafter"/>
</dbReference>
<evidence type="ECO:0000259" key="1">
    <source>
        <dbReference type="Pfam" id="PF12724"/>
    </source>
</evidence>
<feature type="domain" description="Flavodoxin" evidence="1">
    <location>
        <begin position="5"/>
        <end position="131"/>
    </location>
</feature>